<dbReference type="EMBL" id="HG710159">
    <property type="protein sequence ID" value="CDJ26735.1"/>
    <property type="molecule type" value="mRNA"/>
</dbReference>
<evidence type="ECO:0000259" key="9">
    <source>
        <dbReference type="SMART" id="SM00848"/>
    </source>
</evidence>
<evidence type="ECO:0000259" key="8">
    <source>
        <dbReference type="SMART" id="SM00645"/>
    </source>
</evidence>
<dbReference type="InterPro" id="IPR025661">
    <property type="entry name" value="Pept_asp_AS"/>
</dbReference>
<dbReference type="InterPro" id="IPR000169">
    <property type="entry name" value="Pept_cys_AS"/>
</dbReference>
<dbReference type="CDD" id="cd02248">
    <property type="entry name" value="Peptidase_C1A"/>
    <property type="match status" value="1"/>
</dbReference>
<feature type="domain" description="Peptidase C1A papain C-terminal" evidence="8">
    <location>
        <begin position="115"/>
        <end position="333"/>
    </location>
</feature>
<dbReference type="InterPro" id="IPR013128">
    <property type="entry name" value="Peptidase_C1A"/>
</dbReference>
<evidence type="ECO:0000256" key="7">
    <source>
        <dbReference type="SAM" id="SignalP"/>
    </source>
</evidence>
<feature type="domain" description="Cathepsin propeptide inhibitor" evidence="9">
    <location>
        <begin position="27"/>
        <end position="86"/>
    </location>
</feature>
<gene>
    <name evidence="10" type="primary">ctsl</name>
</gene>
<dbReference type="GO" id="GO:0006508">
    <property type="term" value="P:proteolysis"/>
    <property type="evidence" value="ECO:0007669"/>
    <property type="project" value="UniProtKB-KW"/>
</dbReference>
<dbReference type="Gene3D" id="3.90.70.10">
    <property type="entry name" value="Cysteine proteinases"/>
    <property type="match status" value="1"/>
</dbReference>
<protein>
    <submittedName>
        <fullName evidence="10">Cathepsin L-like cysteine peptidase 6 protein</fullName>
    </submittedName>
</protein>
<dbReference type="PRINTS" id="PR00705">
    <property type="entry name" value="PAPAIN"/>
</dbReference>
<accession>U6JMH6</accession>
<evidence type="ECO:0000313" key="10">
    <source>
        <dbReference type="EMBL" id="CDJ26735.1"/>
    </source>
</evidence>
<evidence type="ECO:0000256" key="3">
    <source>
        <dbReference type="ARBA" id="ARBA00022801"/>
    </source>
</evidence>
<dbReference type="SUPFAM" id="SSF54001">
    <property type="entry name" value="Cysteine proteinases"/>
    <property type="match status" value="1"/>
</dbReference>
<dbReference type="Pfam" id="PF08246">
    <property type="entry name" value="Inhibitor_I29"/>
    <property type="match status" value="1"/>
</dbReference>
<keyword evidence="5" id="KW-0865">Zymogen</keyword>
<dbReference type="PROSITE" id="PS00639">
    <property type="entry name" value="THIOL_PROTEASE_HIS"/>
    <property type="match status" value="1"/>
</dbReference>
<name>U6JMH6_TITSE</name>
<dbReference type="PANTHER" id="PTHR12411">
    <property type="entry name" value="CYSTEINE PROTEASE FAMILY C1-RELATED"/>
    <property type="match status" value="1"/>
</dbReference>
<reference evidence="10" key="1">
    <citation type="submission" date="2013-10" db="EMBL/GenBank/DDBJ databases">
        <authorList>
            <person name="Fuzita F."/>
        </authorList>
    </citation>
    <scope>NUCLEOTIDE SEQUENCE</scope>
    <source>
        <tissue evidence="10">Midgut glands</tissue>
    </source>
</reference>
<feature type="chain" id="PRO_5018778065" evidence="7">
    <location>
        <begin position="17"/>
        <end position="334"/>
    </location>
</feature>
<dbReference type="GO" id="GO:0008234">
    <property type="term" value="F:cysteine-type peptidase activity"/>
    <property type="evidence" value="ECO:0007669"/>
    <property type="project" value="UniProtKB-KW"/>
</dbReference>
<feature type="signal peptide" evidence="7">
    <location>
        <begin position="1"/>
        <end position="16"/>
    </location>
</feature>
<dbReference type="InterPro" id="IPR013201">
    <property type="entry name" value="Prot_inhib_I29"/>
</dbReference>
<dbReference type="InterPro" id="IPR000668">
    <property type="entry name" value="Peptidase_C1A_C"/>
</dbReference>
<dbReference type="FunFam" id="3.90.70.10:FF:000006">
    <property type="entry name" value="Cathepsin S"/>
    <property type="match status" value="1"/>
</dbReference>
<dbReference type="PROSITE" id="PS00640">
    <property type="entry name" value="THIOL_PROTEASE_ASN"/>
    <property type="match status" value="1"/>
</dbReference>
<keyword evidence="3" id="KW-0378">Hydrolase</keyword>
<dbReference type="Pfam" id="PF00112">
    <property type="entry name" value="Peptidase_C1"/>
    <property type="match status" value="1"/>
</dbReference>
<evidence type="ECO:0000256" key="4">
    <source>
        <dbReference type="ARBA" id="ARBA00022807"/>
    </source>
</evidence>
<dbReference type="InterPro" id="IPR039417">
    <property type="entry name" value="Peptidase_C1A_papain-like"/>
</dbReference>
<evidence type="ECO:0000256" key="5">
    <source>
        <dbReference type="ARBA" id="ARBA00023145"/>
    </source>
</evidence>
<evidence type="ECO:0000256" key="1">
    <source>
        <dbReference type="ARBA" id="ARBA00008455"/>
    </source>
</evidence>
<proteinExistence type="evidence at transcript level"/>
<dbReference type="SMART" id="SM00848">
    <property type="entry name" value="Inhibitor_I29"/>
    <property type="match status" value="1"/>
</dbReference>
<reference evidence="10" key="2">
    <citation type="journal article" date="2015" name="PLoS ONE">
        <title>Biochemical, transcriptomic and proteomic analyses of digestion in the scorpion Tityus serrulatus: insights into function and evolution of digestion in an ancient arthropod.</title>
        <authorList>
            <person name="Fuzita F.J."/>
            <person name="Pinkse M.W.H."/>
            <person name="Patane J.S.L."/>
            <person name="Juliano M.A."/>
            <person name="Verhaert P.D.E.M."/>
            <person name="Lopes A.R."/>
        </authorList>
    </citation>
    <scope>NUCLEOTIDE SEQUENCE</scope>
    <source>
        <tissue evidence="10">Midgut glands</tissue>
    </source>
</reference>
<dbReference type="PROSITE" id="PS00139">
    <property type="entry name" value="THIOL_PROTEASE_CYS"/>
    <property type="match status" value="1"/>
</dbReference>
<evidence type="ECO:0000256" key="2">
    <source>
        <dbReference type="ARBA" id="ARBA00022670"/>
    </source>
</evidence>
<keyword evidence="4" id="KW-0788">Thiol protease</keyword>
<dbReference type="SMART" id="SM00645">
    <property type="entry name" value="Pept_C1"/>
    <property type="match status" value="1"/>
</dbReference>
<dbReference type="InterPro" id="IPR038765">
    <property type="entry name" value="Papain-like_cys_pep_sf"/>
</dbReference>
<dbReference type="AlphaFoldDB" id="U6JMH6"/>
<keyword evidence="6" id="KW-1015">Disulfide bond</keyword>
<keyword evidence="7" id="KW-0732">Signal</keyword>
<comment type="similarity">
    <text evidence="1">Belongs to the peptidase C1 family.</text>
</comment>
<evidence type="ECO:0000256" key="6">
    <source>
        <dbReference type="ARBA" id="ARBA00023157"/>
    </source>
</evidence>
<sequence length="334" mass="36869">MLREAVFAILVALAVASPFNKELDRHWEIFKQVHHKQYQIYEEGFRRLIFEQNVERINKHNLEYQLGRKSYRLGLNAYADLTPQEFVKQMNGFITRANRTSKAGRVFHRVQGVKLPDKVDWRDQGIVTPIKDQAQCGSCWAFSATGSLEGQWAKAHGGKSGLISLSEQNLVDCSGAQGNLGCSGGLMDSAFDYIKANSGIDTESCYPYTALDGSCHFKKTCIGATLTGYVDIPSGDEDALKQAVATVGPVSVAIDASNFSFQLYDGGIYDEPYCSSSLLDHGVLAIGYGTEDGQDYWLVKNSWGTSWGEDGYIQMSRNKDNQCGIATQSSYPTV</sequence>
<dbReference type="InterPro" id="IPR025660">
    <property type="entry name" value="Pept_his_AS"/>
</dbReference>
<organism evidence="10">
    <name type="scientific">Tityus serrulatus</name>
    <name type="common">Brazilian yellow scorpion</name>
    <dbReference type="NCBI Taxonomy" id="6887"/>
    <lineage>
        <taxon>Eukaryota</taxon>
        <taxon>Metazoa</taxon>
        <taxon>Ecdysozoa</taxon>
        <taxon>Arthropoda</taxon>
        <taxon>Chelicerata</taxon>
        <taxon>Arachnida</taxon>
        <taxon>Scorpiones</taxon>
        <taxon>Buthida</taxon>
        <taxon>Buthoidea</taxon>
        <taxon>Buthidae</taxon>
        <taxon>Tityus</taxon>
    </lineage>
</organism>
<keyword evidence="2" id="KW-0645">Protease</keyword>